<gene>
    <name evidence="1" type="ORF">AW0309160_01457</name>
    <name evidence="2" type="ORF">AW0309160_01462</name>
    <name evidence="3" type="ORF">AW0309160_01467</name>
    <name evidence="4" type="ORF">AW0309160_01473</name>
    <name evidence="5" type="ORF">AW0309160_01485</name>
    <name evidence="6" type="ORF">AW0309160_01490</name>
    <name evidence="7" type="ORF">AW0309160_01525</name>
    <name evidence="8" type="ORF">AW0309160_01530</name>
    <name evidence="9" type="ORF">AW0309160_03671</name>
    <name evidence="10" type="ORF">AW0309160_04295</name>
    <name evidence="11" type="ORF">AW0309160_04300</name>
    <name evidence="12" type="ORF">AW0309160_04305</name>
    <name evidence="13" type="ORF">AW0309160_04310</name>
    <name evidence="14" type="ORF">AW0309160_04346</name>
    <name evidence="15" type="ORF">AW0309160_04351</name>
    <name evidence="16" type="ORF">AW0309160_04356</name>
</gene>
<evidence type="ECO:0000313" key="8">
    <source>
        <dbReference type="EMBL" id="VVV04147.1"/>
    </source>
</evidence>
<evidence type="ECO:0000313" key="16">
    <source>
        <dbReference type="EMBL" id="VVV06862.1"/>
    </source>
</evidence>
<proteinExistence type="predicted"/>
<geneLocation type="plasmid" evidence="10">
    <name>pAWOD_1</name>
</geneLocation>
<dbReference type="EMBL" id="LR721750">
    <property type="protein sequence ID" value="VVV04107.1"/>
    <property type="molecule type" value="Genomic_DNA"/>
</dbReference>
<evidence type="ECO:0000313" key="5">
    <source>
        <dbReference type="EMBL" id="VVV04102.1"/>
    </source>
</evidence>
<evidence type="ECO:0000313" key="13">
    <source>
        <dbReference type="EMBL" id="VVV06816.1"/>
    </source>
</evidence>
<name>A0A5Q4ZRG9_9GAMM</name>
<keyword evidence="10" id="KW-0614">Plasmid</keyword>
<dbReference type="EMBL" id="LR721750">
    <property type="protein sequence ID" value="VVV04084.1"/>
    <property type="molecule type" value="Genomic_DNA"/>
</dbReference>
<dbReference type="EMBL" id="LR721750">
    <property type="protein sequence ID" value="VVV04090.1"/>
    <property type="molecule type" value="Genomic_DNA"/>
</dbReference>
<evidence type="ECO:0000313" key="9">
    <source>
        <dbReference type="EMBL" id="VVV06187.1"/>
    </source>
</evidence>
<organism evidence="7">
    <name type="scientific">Aliivibrio wodanis</name>
    <dbReference type="NCBI Taxonomy" id="80852"/>
    <lineage>
        <taxon>Bacteria</taxon>
        <taxon>Pseudomonadati</taxon>
        <taxon>Pseudomonadota</taxon>
        <taxon>Gammaproteobacteria</taxon>
        <taxon>Vibrionales</taxon>
        <taxon>Vibrionaceae</taxon>
        <taxon>Aliivibrio</taxon>
    </lineage>
</organism>
<dbReference type="EMBL" id="LR721752">
    <property type="protein sequence ID" value="VVV06816.1"/>
    <property type="molecule type" value="Genomic_DNA"/>
</dbReference>
<dbReference type="EMBL" id="LR721752">
    <property type="protein sequence ID" value="VVV06857.1"/>
    <property type="molecule type" value="Genomic_DNA"/>
</dbReference>
<accession>A0A5Q4ZRG9</accession>
<evidence type="ECO:0000313" key="4">
    <source>
        <dbReference type="EMBL" id="VVV04090.1"/>
    </source>
</evidence>
<sequence>MTIPNCSISDARDLVSDLKNISIFLSSGAWQCESKIDENAFLDMLLSKIENKIDDLESCLSYVVNAPLIEAERLLEEVPGIKSK</sequence>
<dbReference type="AlphaFoldDB" id="A0A5Q4ZRG9"/>
<dbReference type="RefSeq" id="WP_176453915.1">
    <property type="nucleotide sequence ID" value="NZ_LR721752.1"/>
</dbReference>
<evidence type="ECO:0000313" key="7">
    <source>
        <dbReference type="EMBL" id="VVV04142.1"/>
    </source>
</evidence>
<dbReference type="EMBL" id="LR721750">
    <property type="protein sequence ID" value="VVV04079.1"/>
    <property type="molecule type" value="Genomic_DNA"/>
</dbReference>
<evidence type="ECO:0000313" key="6">
    <source>
        <dbReference type="EMBL" id="VVV04107.1"/>
    </source>
</evidence>
<dbReference type="EMBL" id="LR721750">
    <property type="protein sequence ID" value="VVV04142.1"/>
    <property type="molecule type" value="Genomic_DNA"/>
</dbReference>
<evidence type="ECO:0000313" key="10">
    <source>
        <dbReference type="EMBL" id="VVV06801.1"/>
    </source>
</evidence>
<evidence type="ECO:0000313" key="12">
    <source>
        <dbReference type="EMBL" id="VVV06811.1"/>
    </source>
</evidence>
<dbReference type="EMBL" id="LR721752">
    <property type="protein sequence ID" value="VVV06801.1"/>
    <property type="molecule type" value="Genomic_DNA"/>
</dbReference>
<dbReference type="EMBL" id="LR721751">
    <property type="protein sequence ID" value="VVV06187.1"/>
    <property type="molecule type" value="Genomic_DNA"/>
</dbReference>
<reference evidence="7" key="1">
    <citation type="submission" date="2019-09" db="EMBL/GenBank/DDBJ databases">
        <authorList>
            <person name="Hjerde E."/>
        </authorList>
    </citation>
    <scope>NUCLEOTIDE SEQUENCE</scope>
    <source>
        <strain evidence="7">06/09/160</strain>
        <plasmid evidence="10">pAWOD_1</plasmid>
    </source>
</reference>
<evidence type="ECO:0000313" key="1">
    <source>
        <dbReference type="EMBL" id="VVV04074.1"/>
    </source>
</evidence>
<protein>
    <submittedName>
        <fullName evidence="7">Uncharacterized protein</fullName>
    </submittedName>
</protein>
<dbReference type="EMBL" id="LR721752">
    <property type="protein sequence ID" value="VVV06862.1"/>
    <property type="molecule type" value="Genomic_DNA"/>
</dbReference>
<evidence type="ECO:0000313" key="2">
    <source>
        <dbReference type="EMBL" id="VVV04079.1"/>
    </source>
</evidence>
<evidence type="ECO:0000313" key="3">
    <source>
        <dbReference type="EMBL" id="VVV04084.1"/>
    </source>
</evidence>
<dbReference type="EMBL" id="LR721750">
    <property type="protein sequence ID" value="VVV04074.1"/>
    <property type="molecule type" value="Genomic_DNA"/>
</dbReference>
<dbReference type="EMBL" id="LR721750">
    <property type="protein sequence ID" value="VVV04147.1"/>
    <property type="molecule type" value="Genomic_DNA"/>
</dbReference>
<evidence type="ECO:0000313" key="15">
    <source>
        <dbReference type="EMBL" id="VVV06857.1"/>
    </source>
</evidence>
<evidence type="ECO:0000313" key="11">
    <source>
        <dbReference type="EMBL" id="VVV06806.1"/>
    </source>
</evidence>
<dbReference type="EMBL" id="LR721752">
    <property type="protein sequence ID" value="VVV06806.1"/>
    <property type="molecule type" value="Genomic_DNA"/>
</dbReference>
<dbReference type="EMBL" id="LR721750">
    <property type="protein sequence ID" value="VVV04102.1"/>
    <property type="molecule type" value="Genomic_DNA"/>
</dbReference>
<dbReference type="EMBL" id="LR721752">
    <property type="protein sequence ID" value="VVV06811.1"/>
    <property type="molecule type" value="Genomic_DNA"/>
</dbReference>
<dbReference type="EMBL" id="LR721752">
    <property type="protein sequence ID" value="VVV06852.1"/>
    <property type="molecule type" value="Genomic_DNA"/>
</dbReference>
<evidence type="ECO:0000313" key="14">
    <source>
        <dbReference type="EMBL" id="VVV06852.1"/>
    </source>
</evidence>